<dbReference type="RefSeq" id="WP_088751246.1">
    <property type="nucleotide sequence ID" value="NZ_NJGU01000006.1"/>
</dbReference>
<sequence length="260" mass="27437">MLFGDVSFSVASHAAWVPGVDSAEAWQQWINGDLRAAGSGEPAVKAMPPMLRRRASPAGKLALENAYAVLPADDAADDIPIVFASRHGECARSVELLQELAAGAPLSPASFSLSVHNANAGLFSIARRARGNGIAVAAGRSTIEHAVIEACSLLADGAPRVLLVAADGPLPEVFAQFADCREQAFGWAWLMQAADENAPLAGMSLQWSADDASAETNATAKAADETAPGGIDVLRFFLDASARSLVRRADGRRWHWMRHV</sequence>
<evidence type="ECO:0000313" key="3">
    <source>
        <dbReference type="Proteomes" id="UP000197596"/>
    </source>
</evidence>
<name>A0A246WQU5_9BURK</name>
<dbReference type="EMBL" id="NJGU01000006">
    <property type="protein sequence ID" value="OWY28750.1"/>
    <property type="molecule type" value="Genomic_DNA"/>
</dbReference>
<dbReference type="GO" id="GO:0016746">
    <property type="term" value="F:acyltransferase activity"/>
    <property type="evidence" value="ECO:0007669"/>
    <property type="project" value="InterPro"/>
</dbReference>
<dbReference type="Proteomes" id="UP000197596">
    <property type="component" value="Unassembled WGS sequence"/>
</dbReference>
<feature type="domain" description="Beta-ketoacyl synthase-like N-terminal" evidence="1">
    <location>
        <begin position="26"/>
        <end position="256"/>
    </location>
</feature>
<dbReference type="SUPFAM" id="SSF53901">
    <property type="entry name" value="Thiolase-like"/>
    <property type="match status" value="1"/>
</dbReference>
<reference evidence="2 3" key="1">
    <citation type="submission" date="2017-06" db="EMBL/GenBank/DDBJ databases">
        <title>Herbaspirillum phytohormonus sp. nov., isolated from the root nodule of Robinia pseudoacacia in lead-zinc mine.</title>
        <authorList>
            <person name="Fan M."/>
            <person name="Lin Y."/>
        </authorList>
    </citation>
    <scope>NUCLEOTIDE SEQUENCE [LARGE SCALE GENOMIC DNA]</scope>
    <source>
        <strain evidence="2 3">HZ10</strain>
    </source>
</reference>
<dbReference type="AlphaFoldDB" id="A0A246WQU5"/>
<evidence type="ECO:0000259" key="1">
    <source>
        <dbReference type="Pfam" id="PF13723"/>
    </source>
</evidence>
<dbReference type="InterPro" id="IPR014030">
    <property type="entry name" value="Ketoacyl_synth_N"/>
</dbReference>
<comment type="caution">
    <text evidence="2">The sequence shown here is derived from an EMBL/GenBank/DDBJ whole genome shotgun (WGS) entry which is preliminary data.</text>
</comment>
<proteinExistence type="predicted"/>
<evidence type="ECO:0000313" key="2">
    <source>
        <dbReference type="EMBL" id="OWY28750.1"/>
    </source>
</evidence>
<dbReference type="Pfam" id="PF13723">
    <property type="entry name" value="Ketoacyl-synt_2"/>
    <property type="match status" value="1"/>
</dbReference>
<organism evidence="2 3">
    <name type="scientific">Herbaspirillum robiniae</name>
    <dbReference type="NCBI Taxonomy" id="2014887"/>
    <lineage>
        <taxon>Bacteria</taxon>
        <taxon>Pseudomonadati</taxon>
        <taxon>Pseudomonadota</taxon>
        <taxon>Betaproteobacteria</taxon>
        <taxon>Burkholderiales</taxon>
        <taxon>Oxalobacteraceae</taxon>
        <taxon>Herbaspirillum</taxon>
    </lineage>
</organism>
<dbReference type="InterPro" id="IPR016039">
    <property type="entry name" value="Thiolase-like"/>
</dbReference>
<protein>
    <submittedName>
        <fullName evidence="2">3-oxoacyl-ACP synthase</fullName>
    </submittedName>
</protein>
<accession>A0A246WQU5</accession>
<dbReference type="Gene3D" id="3.40.47.10">
    <property type="match status" value="1"/>
</dbReference>
<gene>
    <name evidence="2" type="ORF">CEJ42_12265</name>
</gene>